<keyword evidence="8" id="KW-1185">Reference proteome</keyword>
<evidence type="ECO:0000256" key="2">
    <source>
        <dbReference type="ARBA" id="ARBA00023127"/>
    </source>
</evidence>
<dbReference type="SMART" id="SM00385">
    <property type="entry name" value="CYCLIN"/>
    <property type="match status" value="1"/>
</dbReference>
<dbReference type="GeneID" id="116304738"/>
<dbReference type="InterPro" id="IPR006671">
    <property type="entry name" value="Cyclin_N"/>
</dbReference>
<gene>
    <name evidence="9" type="primary">LOC116304738</name>
</gene>
<evidence type="ECO:0000256" key="4">
    <source>
        <dbReference type="RuleBase" id="RU000383"/>
    </source>
</evidence>
<dbReference type="CDD" id="cd20520">
    <property type="entry name" value="CYCLIN_CCNE_rpt2"/>
    <property type="match status" value="1"/>
</dbReference>
<keyword evidence="3" id="KW-0131">Cell cycle</keyword>
<dbReference type="GO" id="GO:0051301">
    <property type="term" value="P:cell division"/>
    <property type="evidence" value="ECO:0007669"/>
    <property type="project" value="UniProtKB-KW"/>
</dbReference>
<dbReference type="Pfam" id="PF02984">
    <property type="entry name" value="Cyclin_C"/>
    <property type="match status" value="1"/>
</dbReference>
<dbReference type="Pfam" id="PF00134">
    <property type="entry name" value="Cyclin_N"/>
    <property type="match status" value="1"/>
</dbReference>
<dbReference type="KEGG" id="aten:116304738"/>
<feature type="compositionally biased region" description="Polar residues" evidence="5">
    <location>
        <begin position="427"/>
        <end position="436"/>
    </location>
</feature>
<dbReference type="OrthoDB" id="5590282at2759"/>
<feature type="region of interest" description="Disordered" evidence="5">
    <location>
        <begin position="1"/>
        <end position="50"/>
    </location>
</feature>
<dbReference type="FunFam" id="1.10.472.10:FF:000001">
    <property type="entry name" value="G2/mitotic-specific cyclin"/>
    <property type="match status" value="1"/>
</dbReference>
<dbReference type="InterPro" id="IPR013763">
    <property type="entry name" value="Cyclin-like_dom"/>
</dbReference>
<sequence>MASRSQKILSHRRSIEENIPKKKRKTKDTSISKTTSKRPRTTSRSKSNITMTETLCNTVGSISSFSKIEKGISSTDRILKDRTLATNVQSTIHKTDKHTSSYTFSNFFVPVVRKLTPLPELNWADSTELWNYMLEKYKKYAKDPLYLRMHKQLQPRMRSILLDWLIEVCEVYRLHRETFSLAVDFIDRYLSTKQDIPKQRLQLIGTTALFIASKIEEIYPPKLSEFAYVTDGACTESEILQQELIMLKQLNWNLCPVTCNTWLNIYLQLYWLNTMMKSDPKMISCNYNFVYPEYSQQDFLRVAQLLDLCCLDIGSLQFSYSIIASSALYHMIPVNIEEITGHKWEELFPCIQWMSSFSAVIRDMGNPVLKTFEHVKSEDSHNIQTHINNLTLLEKAQTRQCVPDTTSSSRSESPPVVVQHFAPLTPPSSTKKAQPT</sequence>
<evidence type="ECO:0000259" key="7">
    <source>
        <dbReference type="SMART" id="SM01332"/>
    </source>
</evidence>
<dbReference type="InterPro" id="IPR039361">
    <property type="entry name" value="Cyclin"/>
</dbReference>
<evidence type="ECO:0000256" key="3">
    <source>
        <dbReference type="ARBA" id="ARBA00023306"/>
    </source>
</evidence>
<feature type="domain" description="Cyclin C-terminal" evidence="7">
    <location>
        <begin position="257"/>
        <end position="389"/>
    </location>
</feature>
<feature type="region of interest" description="Disordered" evidence="5">
    <location>
        <begin position="401"/>
        <end position="436"/>
    </location>
</feature>
<dbReference type="InterPro" id="IPR048258">
    <property type="entry name" value="Cyclins_cyclin-box"/>
</dbReference>
<keyword evidence="1" id="KW-0132">Cell division</keyword>
<feature type="compositionally biased region" description="Low complexity" evidence="5">
    <location>
        <begin position="402"/>
        <end position="418"/>
    </location>
</feature>
<accession>A0A6P8IT57</accession>
<evidence type="ECO:0000256" key="5">
    <source>
        <dbReference type="SAM" id="MobiDB-lite"/>
    </source>
</evidence>
<dbReference type="PROSITE" id="PS00292">
    <property type="entry name" value="CYCLINS"/>
    <property type="match status" value="1"/>
</dbReference>
<dbReference type="InterPro" id="IPR036915">
    <property type="entry name" value="Cyclin-like_sf"/>
</dbReference>
<dbReference type="Gene3D" id="1.10.472.10">
    <property type="entry name" value="Cyclin-like"/>
    <property type="match status" value="2"/>
</dbReference>
<feature type="domain" description="Cyclin-like" evidence="6">
    <location>
        <begin position="163"/>
        <end position="248"/>
    </location>
</feature>
<comment type="similarity">
    <text evidence="4">Belongs to the cyclin family.</text>
</comment>
<evidence type="ECO:0000256" key="1">
    <source>
        <dbReference type="ARBA" id="ARBA00022618"/>
    </source>
</evidence>
<evidence type="ECO:0000313" key="9">
    <source>
        <dbReference type="RefSeq" id="XP_031570376.1"/>
    </source>
</evidence>
<protein>
    <submittedName>
        <fullName evidence="9">G1/S-specific cyclin-E1-like isoform X1</fullName>
    </submittedName>
</protein>
<dbReference type="PANTHER" id="PTHR10177">
    <property type="entry name" value="CYCLINS"/>
    <property type="match status" value="1"/>
</dbReference>
<dbReference type="CDD" id="cd20519">
    <property type="entry name" value="CYCLIN_CCNE_rpt1"/>
    <property type="match status" value="1"/>
</dbReference>
<evidence type="ECO:0000259" key="6">
    <source>
        <dbReference type="SMART" id="SM00385"/>
    </source>
</evidence>
<dbReference type="SMART" id="SM01332">
    <property type="entry name" value="Cyclin_C"/>
    <property type="match status" value="1"/>
</dbReference>
<dbReference type="InterPro" id="IPR004367">
    <property type="entry name" value="Cyclin_C-dom"/>
</dbReference>
<proteinExistence type="inferred from homology"/>
<dbReference type="RefSeq" id="XP_031570376.1">
    <property type="nucleotide sequence ID" value="XM_031714516.1"/>
</dbReference>
<name>A0A6P8IT57_ACTTE</name>
<dbReference type="FunCoup" id="A0A6P8IT57">
    <property type="interactions" value="1742"/>
</dbReference>
<dbReference type="SUPFAM" id="SSF47954">
    <property type="entry name" value="Cyclin-like"/>
    <property type="match status" value="2"/>
</dbReference>
<organism evidence="8 9">
    <name type="scientific">Actinia tenebrosa</name>
    <name type="common">Australian red waratah sea anemone</name>
    <dbReference type="NCBI Taxonomy" id="6105"/>
    <lineage>
        <taxon>Eukaryota</taxon>
        <taxon>Metazoa</taxon>
        <taxon>Cnidaria</taxon>
        <taxon>Anthozoa</taxon>
        <taxon>Hexacorallia</taxon>
        <taxon>Actiniaria</taxon>
        <taxon>Actiniidae</taxon>
        <taxon>Actinia</taxon>
    </lineage>
</organism>
<dbReference type="AlphaFoldDB" id="A0A6P8IT57"/>
<dbReference type="Proteomes" id="UP000515163">
    <property type="component" value="Unplaced"/>
</dbReference>
<reference evidence="9" key="1">
    <citation type="submission" date="2025-08" db="UniProtKB">
        <authorList>
            <consortium name="RefSeq"/>
        </authorList>
    </citation>
    <scope>IDENTIFICATION</scope>
    <source>
        <tissue evidence="9">Tentacle</tissue>
    </source>
</reference>
<dbReference type="InParanoid" id="A0A6P8IT57"/>
<evidence type="ECO:0000313" key="8">
    <source>
        <dbReference type="Proteomes" id="UP000515163"/>
    </source>
</evidence>
<keyword evidence="2 4" id="KW-0195">Cyclin</keyword>